<keyword evidence="6 10" id="KW-0547">Nucleotide-binding</keyword>
<keyword evidence="5 10" id="KW-0548">Nucleotidyltransferase</keyword>
<dbReference type="NCBIfam" id="NF000840">
    <property type="entry name" value="PRK00071.1-3"/>
    <property type="match status" value="1"/>
</dbReference>
<dbReference type="InterPro" id="IPR004821">
    <property type="entry name" value="Cyt_trans-like"/>
</dbReference>
<comment type="similarity">
    <text evidence="10">Belongs to the NadD family.</text>
</comment>
<evidence type="ECO:0000256" key="5">
    <source>
        <dbReference type="ARBA" id="ARBA00022695"/>
    </source>
</evidence>
<evidence type="ECO:0000256" key="7">
    <source>
        <dbReference type="ARBA" id="ARBA00022840"/>
    </source>
</evidence>
<accession>A0AAE3E8R6</accession>
<proteinExistence type="inferred from homology"/>
<sequence length="219" mass="25318">MNQRRKIGILGGTFDPIHNAHLSLGHQALEQFRLDQVLFMPTGISYFKMNQKQMTDAVHRAAMVKLAIQDEPRFAFSDIEIRREGETYTADTLQELCREHPDVEYHFILGADSLRDMERWYHPQVIFDSAVILVANRNHQVPEKDLKREIDQLSRRFGARIRLLPIKSMPVSSTMIREQIHQQDASALVPASVLAYIRAHGLYGGHLLEEQEEMEEKKS</sequence>
<evidence type="ECO:0000259" key="11">
    <source>
        <dbReference type="Pfam" id="PF01467"/>
    </source>
</evidence>
<comment type="catalytic activity">
    <reaction evidence="9 10">
        <text>nicotinate beta-D-ribonucleotide + ATP + H(+) = deamido-NAD(+) + diphosphate</text>
        <dbReference type="Rhea" id="RHEA:22860"/>
        <dbReference type="ChEBI" id="CHEBI:15378"/>
        <dbReference type="ChEBI" id="CHEBI:30616"/>
        <dbReference type="ChEBI" id="CHEBI:33019"/>
        <dbReference type="ChEBI" id="CHEBI:57502"/>
        <dbReference type="ChEBI" id="CHEBI:58437"/>
        <dbReference type="EC" id="2.7.7.18"/>
    </reaction>
</comment>
<dbReference type="HAMAP" id="MF_00244">
    <property type="entry name" value="NaMN_adenylyltr"/>
    <property type="match status" value="1"/>
</dbReference>
<dbReference type="GO" id="GO:0004515">
    <property type="term" value="F:nicotinate-nucleotide adenylyltransferase activity"/>
    <property type="evidence" value="ECO:0007669"/>
    <property type="project" value="UniProtKB-UniRule"/>
</dbReference>
<dbReference type="SUPFAM" id="SSF52374">
    <property type="entry name" value="Nucleotidylyl transferase"/>
    <property type="match status" value="1"/>
</dbReference>
<dbReference type="CDD" id="cd02165">
    <property type="entry name" value="NMNAT"/>
    <property type="match status" value="1"/>
</dbReference>
<keyword evidence="13" id="KW-1185">Reference proteome</keyword>
<keyword evidence="3 10" id="KW-0662">Pyridine nucleotide biosynthesis</keyword>
<reference evidence="12" key="1">
    <citation type="submission" date="2021-10" db="EMBL/GenBank/DDBJ databases">
        <title>Anaerobic single-cell dispensing facilitates the cultivation of human gut bacteria.</title>
        <authorList>
            <person name="Afrizal A."/>
        </authorList>
    </citation>
    <scope>NUCLEOTIDE SEQUENCE</scope>
    <source>
        <strain evidence="12">CLA-AA-H215</strain>
    </source>
</reference>
<comment type="function">
    <text evidence="1 10">Catalyzes the reversible adenylation of nicotinate mononucleotide (NaMN) to nicotinic acid adenine dinucleotide (NaAD).</text>
</comment>
<evidence type="ECO:0000256" key="4">
    <source>
        <dbReference type="ARBA" id="ARBA00022679"/>
    </source>
</evidence>
<dbReference type="RefSeq" id="WP_308452727.1">
    <property type="nucleotide sequence ID" value="NZ_JAJEQR010000007.1"/>
</dbReference>
<organism evidence="12 13">
    <name type="scientific">Hominifimenecus microfluidus</name>
    <dbReference type="NCBI Taxonomy" id="2885348"/>
    <lineage>
        <taxon>Bacteria</taxon>
        <taxon>Bacillati</taxon>
        <taxon>Bacillota</taxon>
        <taxon>Clostridia</taxon>
        <taxon>Lachnospirales</taxon>
        <taxon>Lachnospiraceae</taxon>
        <taxon>Hominifimenecus</taxon>
    </lineage>
</organism>
<name>A0AAE3E8R6_9FIRM</name>
<dbReference type="GO" id="GO:0005524">
    <property type="term" value="F:ATP binding"/>
    <property type="evidence" value="ECO:0007669"/>
    <property type="project" value="UniProtKB-KW"/>
</dbReference>
<keyword evidence="8 10" id="KW-0520">NAD</keyword>
<feature type="domain" description="Cytidyltransferase-like" evidence="11">
    <location>
        <begin position="9"/>
        <end position="178"/>
    </location>
</feature>
<dbReference type="Pfam" id="PF01467">
    <property type="entry name" value="CTP_transf_like"/>
    <property type="match status" value="1"/>
</dbReference>
<evidence type="ECO:0000313" key="13">
    <source>
        <dbReference type="Proteomes" id="UP001198182"/>
    </source>
</evidence>
<dbReference type="EMBL" id="JAJEQR010000007">
    <property type="protein sequence ID" value="MCC2229992.1"/>
    <property type="molecule type" value="Genomic_DNA"/>
</dbReference>
<gene>
    <name evidence="10 12" type="primary">nadD</name>
    <name evidence="12" type="ORF">LKD81_03105</name>
</gene>
<dbReference type="PANTHER" id="PTHR39321:SF3">
    <property type="entry name" value="PHOSPHOPANTETHEINE ADENYLYLTRANSFERASE"/>
    <property type="match status" value="1"/>
</dbReference>
<dbReference type="InterPro" id="IPR005248">
    <property type="entry name" value="NadD/NMNAT"/>
</dbReference>
<dbReference type="Proteomes" id="UP001198182">
    <property type="component" value="Unassembled WGS sequence"/>
</dbReference>
<keyword evidence="7 10" id="KW-0067">ATP-binding</keyword>
<evidence type="ECO:0000256" key="10">
    <source>
        <dbReference type="HAMAP-Rule" id="MF_00244"/>
    </source>
</evidence>
<comment type="pathway">
    <text evidence="2 10">Cofactor biosynthesis; NAD(+) biosynthesis; deamido-NAD(+) from nicotinate D-ribonucleotide: step 1/1.</text>
</comment>
<dbReference type="AlphaFoldDB" id="A0AAE3E8R6"/>
<keyword evidence="4 10" id="KW-0808">Transferase</keyword>
<evidence type="ECO:0000256" key="8">
    <source>
        <dbReference type="ARBA" id="ARBA00023027"/>
    </source>
</evidence>
<dbReference type="PANTHER" id="PTHR39321">
    <property type="entry name" value="NICOTINATE-NUCLEOTIDE ADENYLYLTRANSFERASE-RELATED"/>
    <property type="match status" value="1"/>
</dbReference>
<evidence type="ECO:0000256" key="6">
    <source>
        <dbReference type="ARBA" id="ARBA00022741"/>
    </source>
</evidence>
<comment type="caution">
    <text evidence="12">The sequence shown here is derived from an EMBL/GenBank/DDBJ whole genome shotgun (WGS) entry which is preliminary data.</text>
</comment>
<dbReference type="NCBIfam" id="TIGR00482">
    <property type="entry name" value="nicotinate (nicotinamide) nucleotide adenylyltransferase"/>
    <property type="match status" value="1"/>
</dbReference>
<evidence type="ECO:0000256" key="1">
    <source>
        <dbReference type="ARBA" id="ARBA00002324"/>
    </source>
</evidence>
<dbReference type="Gene3D" id="3.40.50.620">
    <property type="entry name" value="HUPs"/>
    <property type="match status" value="1"/>
</dbReference>
<dbReference type="InterPro" id="IPR014729">
    <property type="entry name" value="Rossmann-like_a/b/a_fold"/>
</dbReference>
<evidence type="ECO:0000256" key="3">
    <source>
        <dbReference type="ARBA" id="ARBA00022642"/>
    </source>
</evidence>
<evidence type="ECO:0000313" key="12">
    <source>
        <dbReference type="EMBL" id="MCC2229992.1"/>
    </source>
</evidence>
<dbReference type="GO" id="GO:0009435">
    <property type="term" value="P:NAD+ biosynthetic process"/>
    <property type="evidence" value="ECO:0007669"/>
    <property type="project" value="UniProtKB-UniRule"/>
</dbReference>
<evidence type="ECO:0000256" key="2">
    <source>
        <dbReference type="ARBA" id="ARBA00005019"/>
    </source>
</evidence>
<dbReference type="NCBIfam" id="TIGR00125">
    <property type="entry name" value="cyt_tran_rel"/>
    <property type="match status" value="1"/>
</dbReference>
<protein>
    <recommendedName>
        <fullName evidence="10">Probable nicotinate-nucleotide adenylyltransferase</fullName>
        <ecNumber evidence="10">2.7.7.18</ecNumber>
    </recommendedName>
    <alternativeName>
        <fullName evidence="10">Deamido-NAD(+) diphosphorylase</fullName>
    </alternativeName>
    <alternativeName>
        <fullName evidence="10">Deamido-NAD(+) pyrophosphorylase</fullName>
    </alternativeName>
    <alternativeName>
        <fullName evidence="10">Nicotinate mononucleotide adenylyltransferase</fullName>
        <shortName evidence="10">NaMN adenylyltransferase</shortName>
    </alternativeName>
</protein>
<evidence type="ECO:0000256" key="9">
    <source>
        <dbReference type="ARBA" id="ARBA00048721"/>
    </source>
</evidence>
<dbReference type="EC" id="2.7.7.18" evidence="10"/>